<dbReference type="EMBL" id="GBXM01090891">
    <property type="protein sequence ID" value="JAH17686.1"/>
    <property type="molecule type" value="Transcribed_RNA"/>
</dbReference>
<sequence>MLMYICFCLIKTKIALVCVCFLQKSENISGAIMSLRLVKMGLNKPKRMKYLKGNIV</sequence>
<proteinExistence type="predicted"/>
<feature type="chain" id="PRO_5013039988" evidence="1">
    <location>
        <begin position="16"/>
        <end position="56"/>
    </location>
</feature>
<keyword evidence="1" id="KW-0732">Signal</keyword>
<accession>A0A0E9QLB6</accession>
<protein>
    <submittedName>
        <fullName evidence="2">Uncharacterized protein</fullName>
    </submittedName>
</protein>
<feature type="signal peptide" evidence="1">
    <location>
        <begin position="1"/>
        <end position="15"/>
    </location>
</feature>
<name>A0A0E9QLB6_ANGAN</name>
<reference evidence="2" key="1">
    <citation type="submission" date="2014-11" db="EMBL/GenBank/DDBJ databases">
        <authorList>
            <person name="Amaro Gonzalez C."/>
        </authorList>
    </citation>
    <scope>NUCLEOTIDE SEQUENCE</scope>
</reference>
<dbReference type="AlphaFoldDB" id="A0A0E9QLB6"/>
<organism evidence="2">
    <name type="scientific">Anguilla anguilla</name>
    <name type="common">European freshwater eel</name>
    <name type="synonym">Muraena anguilla</name>
    <dbReference type="NCBI Taxonomy" id="7936"/>
    <lineage>
        <taxon>Eukaryota</taxon>
        <taxon>Metazoa</taxon>
        <taxon>Chordata</taxon>
        <taxon>Craniata</taxon>
        <taxon>Vertebrata</taxon>
        <taxon>Euteleostomi</taxon>
        <taxon>Actinopterygii</taxon>
        <taxon>Neopterygii</taxon>
        <taxon>Teleostei</taxon>
        <taxon>Anguilliformes</taxon>
        <taxon>Anguillidae</taxon>
        <taxon>Anguilla</taxon>
    </lineage>
</organism>
<evidence type="ECO:0000256" key="1">
    <source>
        <dbReference type="SAM" id="SignalP"/>
    </source>
</evidence>
<reference evidence="2" key="2">
    <citation type="journal article" date="2015" name="Fish Shellfish Immunol.">
        <title>Early steps in the European eel (Anguilla anguilla)-Vibrio vulnificus interaction in the gills: Role of the RtxA13 toxin.</title>
        <authorList>
            <person name="Callol A."/>
            <person name="Pajuelo D."/>
            <person name="Ebbesson L."/>
            <person name="Teles M."/>
            <person name="MacKenzie S."/>
            <person name="Amaro C."/>
        </authorList>
    </citation>
    <scope>NUCLEOTIDE SEQUENCE</scope>
</reference>
<evidence type="ECO:0000313" key="2">
    <source>
        <dbReference type="EMBL" id="JAH17686.1"/>
    </source>
</evidence>